<feature type="transmembrane region" description="Helical" evidence="7">
    <location>
        <begin position="195"/>
        <end position="216"/>
    </location>
</feature>
<feature type="transmembrane region" description="Helical" evidence="7">
    <location>
        <begin position="286"/>
        <end position="305"/>
    </location>
</feature>
<name>A0A1E4SWI8_9ASCO</name>
<feature type="transmembrane region" description="Helical" evidence="7">
    <location>
        <begin position="131"/>
        <end position="152"/>
    </location>
</feature>
<keyword evidence="4 7" id="KW-0812">Transmembrane</keyword>
<feature type="transmembrane region" description="Helical" evidence="7">
    <location>
        <begin position="75"/>
        <end position="99"/>
    </location>
</feature>
<comment type="similarity">
    <text evidence="2">Belongs to the major facilitator superfamily. Sugar transporter (TC 2.A.1.1) family.</text>
</comment>
<dbReference type="GO" id="GO:0005351">
    <property type="term" value="F:carbohydrate:proton symporter activity"/>
    <property type="evidence" value="ECO:0007669"/>
    <property type="project" value="TreeGrafter"/>
</dbReference>
<feature type="transmembrane region" description="Helical" evidence="7">
    <location>
        <begin position="449"/>
        <end position="470"/>
    </location>
</feature>
<keyword evidence="10" id="KW-1185">Reference proteome</keyword>
<proteinExistence type="inferred from homology"/>
<dbReference type="InterPro" id="IPR005828">
    <property type="entry name" value="MFS_sugar_transport-like"/>
</dbReference>
<evidence type="ECO:0000256" key="6">
    <source>
        <dbReference type="ARBA" id="ARBA00023136"/>
    </source>
</evidence>
<dbReference type="EMBL" id="KV453860">
    <property type="protein sequence ID" value="ODV83860.1"/>
    <property type="molecule type" value="Genomic_DNA"/>
</dbReference>
<keyword evidence="5 7" id="KW-1133">Transmembrane helix</keyword>
<dbReference type="AlphaFoldDB" id="A0A1E4SWI8"/>
<dbReference type="Gene3D" id="1.20.1250.20">
    <property type="entry name" value="MFS general substrate transporter like domains"/>
    <property type="match status" value="1"/>
</dbReference>
<protein>
    <recommendedName>
        <fullName evidence="8">Major facilitator superfamily (MFS) profile domain-containing protein</fullName>
    </recommendedName>
</protein>
<dbReference type="Proteomes" id="UP000094801">
    <property type="component" value="Unassembled WGS sequence"/>
</dbReference>
<dbReference type="PANTHER" id="PTHR48022">
    <property type="entry name" value="PLASTIDIC GLUCOSE TRANSPORTER 4"/>
    <property type="match status" value="1"/>
</dbReference>
<accession>A0A1E4SWI8</accession>
<evidence type="ECO:0000256" key="5">
    <source>
        <dbReference type="ARBA" id="ARBA00022989"/>
    </source>
</evidence>
<keyword evidence="6 7" id="KW-0472">Membrane</keyword>
<evidence type="ECO:0000259" key="8">
    <source>
        <dbReference type="PROSITE" id="PS50850"/>
    </source>
</evidence>
<evidence type="ECO:0000256" key="2">
    <source>
        <dbReference type="ARBA" id="ARBA00010992"/>
    </source>
</evidence>
<gene>
    <name evidence="9" type="ORF">CANARDRAFT_29591</name>
</gene>
<evidence type="ECO:0000313" key="9">
    <source>
        <dbReference type="EMBL" id="ODV83860.1"/>
    </source>
</evidence>
<dbReference type="InterPro" id="IPR005829">
    <property type="entry name" value="Sugar_transporter_CS"/>
</dbReference>
<reference evidence="10" key="1">
    <citation type="submission" date="2016-04" db="EMBL/GenBank/DDBJ databases">
        <title>Comparative genomics of biotechnologically important yeasts.</title>
        <authorList>
            <consortium name="DOE Joint Genome Institute"/>
            <person name="Riley R."/>
            <person name="Haridas S."/>
            <person name="Wolfe K.H."/>
            <person name="Lopes M.R."/>
            <person name="Hittinger C.T."/>
            <person name="Goker M."/>
            <person name="Salamov A."/>
            <person name="Wisecaver J."/>
            <person name="Long T.M."/>
            <person name="Aerts A.L."/>
            <person name="Barry K."/>
            <person name="Choi C."/>
            <person name="Clum A."/>
            <person name="Coughlan A.Y."/>
            <person name="Deshpande S."/>
            <person name="Douglass A.P."/>
            <person name="Hanson S.J."/>
            <person name="Klenk H.-P."/>
            <person name="Labutti K."/>
            <person name="Lapidus A."/>
            <person name="Lindquist E."/>
            <person name="Lipzen A."/>
            <person name="Meier-Kolthoff J.P."/>
            <person name="Ohm R.A."/>
            <person name="Otillar R.P."/>
            <person name="Pangilinan J."/>
            <person name="Peng Y."/>
            <person name="Rokas A."/>
            <person name="Rosa C.A."/>
            <person name="Scheuner C."/>
            <person name="Sibirny A.A."/>
            <person name="Slot J.C."/>
            <person name="Stielow J.B."/>
            <person name="Sun H."/>
            <person name="Kurtzman C.P."/>
            <person name="Blackwell M."/>
            <person name="Grigoriev I.V."/>
            <person name="Jeffries T.W."/>
        </authorList>
    </citation>
    <scope>NUCLEOTIDE SEQUENCE [LARGE SCALE GENOMIC DNA]</scope>
    <source>
        <strain evidence="10">NRRL YB-2248</strain>
    </source>
</reference>
<evidence type="ECO:0000256" key="1">
    <source>
        <dbReference type="ARBA" id="ARBA00004141"/>
    </source>
</evidence>
<dbReference type="InterPro" id="IPR020846">
    <property type="entry name" value="MFS_dom"/>
</dbReference>
<comment type="subcellular location">
    <subcellularLocation>
        <location evidence="1">Membrane</location>
        <topology evidence="1">Multi-pass membrane protein</topology>
    </subcellularLocation>
</comment>
<dbReference type="InterPro" id="IPR050360">
    <property type="entry name" value="MFS_Sugar_Transporters"/>
</dbReference>
<dbReference type="FunFam" id="1.20.1250.20:FF:000134">
    <property type="entry name" value="MFS sugar transporter protein"/>
    <property type="match status" value="1"/>
</dbReference>
<evidence type="ECO:0000256" key="3">
    <source>
        <dbReference type="ARBA" id="ARBA00022448"/>
    </source>
</evidence>
<dbReference type="InterPro" id="IPR036259">
    <property type="entry name" value="MFS_trans_sf"/>
</dbReference>
<evidence type="ECO:0000256" key="4">
    <source>
        <dbReference type="ARBA" id="ARBA00022692"/>
    </source>
</evidence>
<evidence type="ECO:0000256" key="7">
    <source>
        <dbReference type="SAM" id="Phobius"/>
    </source>
</evidence>
<dbReference type="PROSITE" id="PS00216">
    <property type="entry name" value="SUGAR_TRANSPORT_1"/>
    <property type="match status" value="1"/>
</dbReference>
<dbReference type="OrthoDB" id="6133115at2759"/>
<feature type="transmembrane region" description="Helical" evidence="7">
    <location>
        <begin position="422"/>
        <end position="443"/>
    </location>
</feature>
<dbReference type="Pfam" id="PF00083">
    <property type="entry name" value="Sugar_tr"/>
    <property type="match status" value="1"/>
</dbReference>
<feature type="transmembrane region" description="Helical" evidence="7">
    <location>
        <begin position="164"/>
        <end position="183"/>
    </location>
</feature>
<dbReference type="PROSITE" id="PS50850">
    <property type="entry name" value="MFS"/>
    <property type="match status" value="1"/>
</dbReference>
<keyword evidence="3" id="KW-0813">Transport</keyword>
<organism evidence="9 10">
    <name type="scientific">[Candida] arabinofermentans NRRL YB-2248</name>
    <dbReference type="NCBI Taxonomy" id="983967"/>
    <lineage>
        <taxon>Eukaryota</taxon>
        <taxon>Fungi</taxon>
        <taxon>Dikarya</taxon>
        <taxon>Ascomycota</taxon>
        <taxon>Saccharomycotina</taxon>
        <taxon>Pichiomycetes</taxon>
        <taxon>Pichiales</taxon>
        <taxon>Pichiaceae</taxon>
        <taxon>Ogataea</taxon>
        <taxon>Ogataea/Candida clade</taxon>
    </lineage>
</organism>
<evidence type="ECO:0000313" key="10">
    <source>
        <dbReference type="Proteomes" id="UP000094801"/>
    </source>
</evidence>
<feature type="transmembrane region" description="Helical" evidence="7">
    <location>
        <begin position="352"/>
        <end position="376"/>
    </location>
</feature>
<dbReference type="GO" id="GO:0016020">
    <property type="term" value="C:membrane"/>
    <property type="evidence" value="ECO:0007669"/>
    <property type="project" value="UniProtKB-SubCell"/>
</dbReference>
<feature type="transmembrane region" description="Helical" evidence="7">
    <location>
        <begin position="106"/>
        <end position="125"/>
    </location>
</feature>
<feature type="transmembrane region" description="Helical" evidence="7">
    <location>
        <begin position="32"/>
        <end position="51"/>
    </location>
</feature>
<dbReference type="STRING" id="983967.A0A1E4SWI8"/>
<feature type="transmembrane region" description="Helical" evidence="7">
    <location>
        <begin position="325"/>
        <end position="345"/>
    </location>
</feature>
<feature type="domain" description="Major facilitator superfamily (MFS) profile" evidence="8">
    <location>
        <begin position="38"/>
        <end position="474"/>
    </location>
</feature>
<sequence length="532" mass="59671">MVSQAKANKSAGDKISYILPEDDRKWYQRPNLIKLNIICGNFMLYAASIGYDSNLTSSIQALVQWKAFMGHPTGAWLGFINACPFIGAVVLILFVPYFCDRFGRKVIIFITSCFVWLGAIVASSAKNDASYIVGRILIGCSFATNYAANLYINEVAYPIHRGRFSAAYHSMFDLGAVLVSWVVFGTRSINSNVAWRIPLALQVALPVILLPILILSPESPRWLASKGKIEEAKEILMKYHANYEPEYIPLVELEMAEIINSLEIQKINNQNTWKCLFETPGNRKRVFIGSFTCLSSAWSGNAIVLNYFTTVLTQVGITAIWEQTLLNACVQMFAFLCALSGAFMVDKWGRRTLFLVSTIGLFCCYIGLATITAVFIETKKNIGQAIIVFVFLCRGVNDFAWTPLVTAYPAEIWPQETRSKGMFSAMFVLNSMYLVATFVNSIGMKNLTWKYYCVYLGFQVVIIGVIYFTFPETNGHSLEEIALIFDKDEATQHAFDSVQVDKRVTEEGKLEAIVSVTELSEHYMSPRTSLKV</sequence>
<dbReference type="SUPFAM" id="SSF103473">
    <property type="entry name" value="MFS general substrate transporter"/>
    <property type="match status" value="1"/>
</dbReference>
<dbReference type="PANTHER" id="PTHR48022:SF64">
    <property type="entry name" value="MAJOR FACILITATOR SUPERFAMILY (MFS) PROFILE DOMAIN-CONTAINING PROTEIN"/>
    <property type="match status" value="1"/>
</dbReference>